<evidence type="ECO:0000256" key="3">
    <source>
        <dbReference type="ARBA" id="ARBA00051915"/>
    </source>
</evidence>
<dbReference type="Gene3D" id="3.40.50.12780">
    <property type="entry name" value="N-terminal domain of ligase-like"/>
    <property type="match status" value="1"/>
</dbReference>
<dbReference type="Proteomes" id="UP000266568">
    <property type="component" value="Unassembled WGS sequence"/>
</dbReference>
<gene>
    <name evidence="8" type="ORF">DFR49_0084</name>
</gene>
<dbReference type="NCBIfam" id="NF004837">
    <property type="entry name" value="PRK06187.1"/>
    <property type="match status" value="1"/>
</dbReference>
<feature type="domain" description="AMP-dependent synthetase/ligase" evidence="6">
    <location>
        <begin position="11"/>
        <end position="365"/>
    </location>
</feature>
<dbReference type="PANTHER" id="PTHR43767">
    <property type="entry name" value="LONG-CHAIN-FATTY-ACID--COA LIGASE"/>
    <property type="match status" value="1"/>
</dbReference>
<dbReference type="EMBL" id="QXDC01000002">
    <property type="protein sequence ID" value="RIA45564.1"/>
    <property type="molecule type" value="Genomic_DNA"/>
</dbReference>
<reference evidence="8 9" key="1">
    <citation type="submission" date="2018-08" db="EMBL/GenBank/DDBJ databases">
        <title>Genomic Encyclopedia of Type Strains, Phase IV (KMG-IV): sequencing the most valuable type-strain genomes for metagenomic binning, comparative biology and taxonomic classification.</title>
        <authorList>
            <person name="Goeker M."/>
        </authorList>
    </citation>
    <scope>NUCLEOTIDE SEQUENCE [LARGE SCALE GENOMIC DNA]</scope>
    <source>
        <strain evidence="8 9">DSM 25527</strain>
    </source>
</reference>
<comment type="caution">
    <text evidence="8">The sequence shown here is derived from an EMBL/GenBank/DDBJ whole genome shotgun (WGS) entry which is preliminary data.</text>
</comment>
<keyword evidence="9" id="KW-1185">Reference proteome</keyword>
<evidence type="ECO:0000256" key="5">
    <source>
        <dbReference type="ARBA" id="ARBA00067668"/>
    </source>
</evidence>
<dbReference type="InterPro" id="IPR000873">
    <property type="entry name" value="AMP-dep_synth/lig_dom"/>
</dbReference>
<keyword evidence="2 8" id="KW-0436">Ligase</keyword>
<dbReference type="GO" id="GO:0016878">
    <property type="term" value="F:acid-thiol ligase activity"/>
    <property type="evidence" value="ECO:0007669"/>
    <property type="project" value="UniProtKB-ARBA"/>
</dbReference>
<dbReference type="InterPro" id="IPR050237">
    <property type="entry name" value="ATP-dep_AMP-bd_enzyme"/>
</dbReference>
<evidence type="ECO:0000259" key="6">
    <source>
        <dbReference type="Pfam" id="PF00501"/>
    </source>
</evidence>
<dbReference type="AlphaFoldDB" id="A0A397PHF8"/>
<organism evidence="8 9">
    <name type="scientific">Hephaestia caeni</name>
    <dbReference type="NCBI Taxonomy" id="645617"/>
    <lineage>
        <taxon>Bacteria</taxon>
        <taxon>Pseudomonadati</taxon>
        <taxon>Pseudomonadota</taxon>
        <taxon>Alphaproteobacteria</taxon>
        <taxon>Sphingomonadales</taxon>
        <taxon>Sphingomonadaceae</taxon>
        <taxon>Hephaestia</taxon>
    </lineage>
</organism>
<comment type="catalytic activity">
    <reaction evidence="3">
        <text>3-(methylsulfanyl)propanoate + ATP + CoA = 3-(methylsulfanyl)propanoyl-CoA + AMP + diphosphate</text>
        <dbReference type="Rhea" id="RHEA:43052"/>
        <dbReference type="ChEBI" id="CHEBI:30616"/>
        <dbReference type="ChEBI" id="CHEBI:33019"/>
        <dbReference type="ChEBI" id="CHEBI:49016"/>
        <dbReference type="ChEBI" id="CHEBI:57287"/>
        <dbReference type="ChEBI" id="CHEBI:82815"/>
        <dbReference type="ChEBI" id="CHEBI:456215"/>
        <dbReference type="EC" id="6.2.1.44"/>
    </reaction>
    <physiologicalReaction direction="left-to-right" evidence="3">
        <dbReference type="Rhea" id="RHEA:43053"/>
    </physiologicalReaction>
</comment>
<dbReference type="InterPro" id="IPR042099">
    <property type="entry name" value="ANL_N_sf"/>
</dbReference>
<dbReference type="FunFam" id="3.30.300.30:FF:000008">
    <property type="entry name" value="2,3-dihydroxybenzoate-AMP ligase"/>
    <property type="match status" value="1"/>
</dbReference>
<comment type="similarity">
    <text evidence="1">Belongs to the ATP-dependent AMP-binding enzyme family.</text>
</comment>
<accession>A0A397PHF8</accession>
<dbReference type="Pfam" id="PF13193">
    <property type="entry name" value="AMP-binding_C"/>
    <property type="match status" value="1"/>
</dbReference>
<evidence type="ECO:0000259" key="7">
    <source>
        <dbReference type="Pfam" id="PF13193"/>
    </source>
</evidence>
<sequence>MESIADIVRVRARTCGDKIAIVHDEKRTSYAALDARSGEVASALDTAGIAPGDRVAVLSRNCDTFYDLLAGAAKARACLLPLNVRLSEGELAYIIDDAQPRLLFVGSGFEDVAARVVQGCAAPPILVTLDHAYAGWRSRRPQAPRKRVSQPDDDVLQLYTSGTTGRPKGVVLSNRNLAAVWRMSATVPGFDYRADDVVMTVMPQFHVAGINTGLLALHHGAAMVIASDFAPAALLALIERYRCTQAFLVPSMIIMLLDHGGLRPDHVASLRQIAYGGSAITGALLDRARATLGCDFAQLYGMTETTGAGTVLSPEEHDRPGKAGSCGRAWPGLEIVAIDEAGCVLPPGQHGELVIAGETVMEGYWRQAQATAEALRPIGLLTGDGGYIDAEGFVFIEDRIKDIIISGGENIAPSQVEDVLAGYPGVRDVAVIGVPSERWGEAVKAYIVAEHGAAIDPAAVIAWARMRLAAYKLPKSIDLIDAIPRNASGKVLRRQLRDLNQAAAIEASGLGSPAA</sequence>
<name>A0A397PHF8_9SPHN</name>
<protein>
    <recommendedName>
        <fullName evidence="5">3-methylmercaptopropionyl-CoA ligase</fullName>
        <ecNumber evidence="4">6.2.1.44</ecNumber>
    </recommendedName>
</protein>
<evidence type="ECO:0000313" key="8">
    <source>
        <dbReference type="EMBL" id="RIA45564.1"/>
    </source>
</evidence>
<evidence type="ECO:0000256" key="4">
    <source>
        <dbReference type="ARBA" id="ARBA00066616"/>
    </source>
</evidence>
<evidence type="ECO:0000256" key="1">
    <source>
        <dbReference type="ARBA" id="ARBA00006432"/>
    </source>
</evidence>
<dbReference type="PANTHER" id="PTHR43767:SF1">
    <property type="entry name" value="NONRIBOSOMAL PEPTIDE SYNTHASE PES1 (EUROFUNG)-RELATED"/>
    <property type="match status" value="1"/>
</dbReference>
<dbReference type="InterPro" id="IPR025110">
    <property type="entry name" value="AMP-bd_C"/>
</dbReference>
<dbReference type="SUPFAM" id="SSF56801">
    <property type="entry name" value="Acetyl-CoA synthetase-like"/>
    <property type="match status" value="1"/>
</dbReference>
<dbReference type="EC" id="6.2.1.44" evidence="4"/>
<dbReference type="Pfam" id="PF00501">
    <property type="entry name" value="AMP-binding"/>
    <property type="match status" value="1"/>
</dbReference>
<proteinExistence type="inferred from homology"/>
<evidence type="ECO:0000313" key="9">
    <source>
        <dbReference type="Proteomes" id="UP000266568"/>
    </source>
</evidence>
<feature type="domain" description="AMP-binding enzyme C-terminal" evidence="7">
    <location>
        <begin position="415"/>
        <end position="490"/>
    </location>
</feature>
<evidence type="ECO:0000256" key="2">
    <source>
        <dbReference type="ARBA" id="ARBA00022598"/>
    </source>
</evidence>
<dbReference type="InterPro" id="IPR045851">
    <property type="entry name" value="AMP-bd_C_sf"/>
</dbReference>
<dbReference type="Gene3D" id="3.30.300.30">
    <property type="match status" value="1"/>
</dbReference>